<dbReference type="SUPFAM" id="SSF52374">
    <property type="entry name" value="Nucleotidylyl transferase"/>
    <property type="match status" value="1"/>
</dbReference>
<evidence type="ECO:0000256" key="5">
    <source>
        <dbReference type="ARBA" id="ARBA00022598"/>
    </source>
</evidence>
<reference evidence="16" key="1">
    <citation type="submission" date="2015-06" db="EMBL/GenBank/DDBJ databases">
        <authorList>
            <person name="Bertelli C."/>
        </authorList>
    </citation>
    <scope>NUCLEOTIDE SEQUENCE [LARGE SCALE GENOMIC DNA]</scope>
    <source>
        <strain evidence="16">CRIB-30</strain>
    </source>
</reference>
<dbReference type="InterPro" id="IPR008909">
    <property type="entry name" value="DALR_anticod-bd"/>
</dbReference>
<dbReference type="OrthoDB" id="9805987at2"/>
<dbReference type="InterPro" id="IPR001412">
    <property type="entry name" value="aa-tRNA-synth_I_CS"/>
</dbReference>
<organism evidence="15 16">
    <name type="scientific">Estrella lausannensis</name>
    <dbReference type="NCBI Taxonomy" id="483423"/>
    <lineage>
        <taxon>Bacteria</taxon>
        <taxon>Pseudomonadati</taxon>
        <taxon>Chlamydiota</taxon>
        <taxon>Chlamydiia</taxon>
        <taxon>Parachlamydiales</taxon>
        <taxon>Candidatus Criblamydiaceae</taxon>
        <taxon>Estrella</taxon>
    </lineage>
</organism>
<dbReference type="FunFam" id="1.10.730.10:FF:000006">
    <property type="entry name" value="Arginyl-tRNA synthetase 2, mitochondrial"/>
    <property type="match status" value="1"/>
</dbReference>
<comment type="subcellular location">
    <subcellularLocation>
        <location evidence="1 11">Cytoplasm</location>
    </subcellularLocation>
</comment>
<dbReference type="InterPro" id="IPR005148">
    <property type="entry name" value="Arg-tRNA-synth_N"/>
</dbReference>
<proteinExistence type="inferred from homology"/>
<evidence type="ECO:0000256" key="1">
    <source>
        <dbReference type="ARBA" id="ARBA00004496"/>
    </source>
</evidence>
<evidence type="ECO:0000259" key="13">
    <source>
        <dbReference type="SMART" id="SM00836"/>
    </source>
</evidence>
<dbReference type="Gene3D" id="3.30.1360.70">
    <property type="entry name" value="Arginyl tRNA synthetase N-terminal domain"/>
    <property type="match status" value="1"/>
</dbReference>
<keyword evidence="4 11" id="KW-0963">Cytoplasm</keyword>
<dbReference type="FunFam" id="3.40.50.620:FF:000030">
    <property type="entry name" value="Arginine--tRNA ligase"/>
    <property type="match status" value="1"/>
</dbReference>
<keyword evidence="7 11" id="KW-0067">ATP-binding</keyword>
<feature type="domain" description="Arginyl tRNA synthetase N-terminal" evidence="14">
    <location>
        <begin position="10"/>
        <end position="93"/>
    </location>
</feature>
<evidence type="ECO:0000256" key="11">
    <source>
        <dbReference type="HAMAP-Rule" id="MF_00123"/>
    </source>
</evidence>
<dbReference type="RefSeq" id="WP_098038858.1">
    <property type="nucleotide sequence ID" value="NZ_CWGJ01000025.1"/>
</dbReference>
<dbReference type="SUPFAM" id="SSF47323">
    <property type="entry name" value="Anticodon-binding domain of a subclass of class I aminoacyl-tRNA synthetases"/>
    <property type="match status" value="1"/>
</dbReference>
<evidence type="ECO:0000256" key="6">
    <source>
        <dbReference type="ARBA" id="ARBA00022741"/>
    </source>
</evidence>
<keyword evidence="5 11" id="KW-0436">Ligase</keyword>
<keyword evidence="8 11" id="KW-0648">Protein biosynthesis</keyword>
<evidence type="ECO:0000256" key="3">
    <source>
        <dbReference type="ARBA" id="ARBA00011245"/>
    </source>
</evidence>
<dbReference type="NCBIfam" id="TIGR00456">
    <property type="entry name" value="argS"/>
    <property type="match status" value="1"/>
</dbReference>
<dbReference type="InterPro" id="IPR035684">
    <property type="entry name" value="ArgRS_core"/>
</dbReference>
<dbReference type="Pfam" id="PF00750">
    <property type="entry name" value="tRNA-synt_1d"/>
    <property type="match status" value="1"/>
</dbReference>
<dbReference type="EC" id="6.1.1.19" evidence="11"/>
<dbReference type="Pfam" id="PF05746">
    <property type="entry name" value="DALR_1"/>
    <property type="match status" value="1"/>
</dbReference>
<comment type="similarity">
    <text evidence="2 11 12">Belongs to the class-I aminoacyl-tRNA synthetase family.</text>
</comment>
<dbReference type="HAMAP" id="MF_00123">
    <property type="entry name" value="Arg_tRNA_synth"/>
    <property type="match status" value="1"/>
</dbReference>
<dbReference type="AlphaFoldDB" id="A0A0H5DT56"/>
<dbReference type="GO" id="GO:0004814">
    <property type="term" value="F:arginine-tRNA ligase activity"/>
    <property type="evidence" value="ECO:0007669"/>
    <property type="project" value="UniProtKB-UniRule"/>
</dbReference>
<dbReference type="Pfam" id="PF03485">
    <property type="entry name" value="Arg_tRNA_synt_N"/>
    <property type="match status" value="1"/>
</dbReference>
<dbReference type="PRINTS" id="PR01038">
    <property type="entry name" value="TRNASYNTHARG"/>
</dbReference>
<dbReference type="InterPro" id="IPR001278">
    <property type="entry name" value="Arg-tRNA-ligase"/>
</dbReference>
<dbReference type="GO" id="GO:0005737">
    <property type="term" value="C:cytoplasm"/>
    <property type="evidence" value="ECO:0007669"/>
    <property type="project" value="UniProtKB-SubCell"/>
</dbReference>
<evidence type="ECO:0000256" key="9">
    <source>
        <dbReference type="ARBA" id="ARBA00023146"/>
    </source>
</evidence>
<keyword evidence="16" id="KW-1185">Reference proteome</keyword>
<dbReference type="CDD" id="cd00671">
    <property type="entry name" value="ArgRS_core"/>
    <property type="match status" value="1"/>
</dbReference>
<evidence type="ECO:0000256" key="12">
    <source>
        <dbReference type="RuleBase" id="RU363038"/>
    </source>
</evidence>
<keyword evidence="6 11" id="KW-0547">Nucleotide-binding</keyword>
<dbReference type="InterPro" id="IPR014729">
    <property type="entry name" value="Rossmann-like_a/b/a_fold"/>
</dbReference>
<accession>A0A0H5DT56</accession>
<dbReference type="Gene3D" id="3.40.50.620">
    <property type="entry name" value="HUPs"/>
    <property type="match status" value="1"/>
</dbReference>
<dbReference type="SMART" id="SM01016">
    <property type="entry name" value="Arg_tRNA_synt_N"/>
    <property type="match status" value="1"/>
</dbReference>
<evidence type="ECO:0000256" key="8">
    <source>
        <dbReference type="ARBA" id="ARBA00022917"/>
    </source>
</evidence>
<dbReference type="GO" id="GO:0005524">
    <property type="term" value="F:ATP binding"/>
    <property type="evidence" value="ECO:0007669"/>
    <property type="project" value="UniProtKB-UniRule"/>
</dbReference>
<dbReference type="SUPFAM" id="SSF55190">
    <property type="entry name" value="Arginyl-tRNA synthetase (ArgRS), N-terminal 'additional' domain"/>
    <property type="match status" value="1"/>
</dbReference>
<evidence type="ECO:0000313" key="16">
    <source>
        <dbReference type="Proteomes" id="UP000220251"/>
    </source>
</evidence>
<dbReference type="InterPro" id="IPR036695">
    <property type="entry name" value="Arg-tRNA-synth_N_sf"/>
</dbReference>
<dbReference type="EMBL" id="CWGJ01000025">
    <property type="protein sequence ID" value="CRX38999.1"/>
    <property type="molecule type" value="Genomic_DNA"/>
</dbReference>
<dbReference type="Gene3D" id="1.10.730.10">
    <property type="entry name" value="Isoleucyl-tRNA Synthetase, Domain 1"/>
    <property type="match status" value="1"/>
</dbReference>
<dbReference type="PANTHER" id="PTHR11956:SF5">
    <property type="entry name" value="ARGININE--TRNA LIGASE, CYTOPLASMIC"/>
    <property type="match status" value="1"/>
</dbReference>
<dbReference type="SMART" id="SM00836">
    <property type="entry name" value="DALR_1"/>
    <property type="match status" value="1"/>
</dbReference>
<gene>
    <name evidence="11 15" type="primary">argS</name>
    <name evidence="15" type="ORF">ELAC_1672</name>
</gene>
<dbReference type="GO" id="GO:0006420">
    <property type="term" value="P:arginyl-tRNA aminoacylation"/>
    <property type="evidence" value="ECO:0007669"/>
    <property type="project" value="UniProtKB-UniRule"/>
</dbReference>
<protein>
    <recommendedName>
        <fullName evidence="11">Arginine--tRNA ligase</fullName>
        <ecNumber evidence="11">6.1.1.19</ecNumber>
    </recommendedName>
    <alternativeName>
        <fullName evidence="11">Arginyl-tRNA synthetase</fullName>
        <shortName evidence="11">ArgRS</shortName>
    </alternativeName>
</protein>
<dbReference type="InterPro" id="IPR009080">
    <property type="entry name" value="tRNAsynth_Ia_anticodon-bd"/>
</dbReference>
<evidence type="ECO:0000313" key="15">
    <source>
        <dbReference type="EMBL" id="CRX38999.1"/>
    </source>
</evidence>
<dbReference type="Proteomes" id="UP000220251">
    <property type="component" value="Unassembled WGS sequence"/>
</dbReference>
<evidence type="ECO:0000259" key="14">
    <source>
        <dbReference type="SMART" id="SM01016"/>
    </source>
</evidence>
<feature type="short sequence motif" description="'HIGH' region" evidence="11">
    <location>
        <begin position="129"/>
        <end position="139"/>
    </location>
</feature>
<evidence type="ECO:0000256" key="7">
    <source>
        <dbReference type="ARBA" id="ARBA00022840"/>
    </source>
</evidence>
<comment type="subunit">
    <text evidence="3 11">Monomer.</text>
</comment>
<evidence type="ECO:0000256" key="4">
    <source>
        <dbReference type="ARBA" id="ARBA00022490"/>
    </source>
</evidence>
<keyword evidence="9 11" id="KW-0030">Aminoacyl-tRNA synthetase</keyword>
<dbReference type="PANTHER" id="PTHR11956">
    <property type="entry name" value="ARGINYL-TRNA SYNTHETASE"/>
    <property type="match status" value="1"/>
</dbReference>
<evidence type="ECO:0000256" key="10">
    <source>
        <dbReference type="ARBA" id="ARBA00049339"/>
    </source>
</evidence>
<dbReference type="PROSITE" id="PS00178">
    <property type="entry name" value="AA_TRNA_LIGASE_I"/>
    <property type="match status" value="1"/>
</dbReference>
<comment type="catalytic activity">
    <reaction evidence="10 11">
        <text>tRNA(Arg) + L-arginine + ATP = L-arginyl-tRNA(Arg) + AMP + diphosphate</text>
        <dbReference type="Rhea" id="RHEA:20301"/>
        <dbReference type="Rhea" id="RHEA-COMP:9658"/>
        <dbReference type="Rhea" id="RHEA-COMP:9673"/>
        <dbReference type="ChEBI" id="CHEBI:30616"/>
        <dbReference type="ChEBI" id="CHEBI:32682"/>
        <dbReference type="ChEBI" id="CHEBI:33019"/>
        <dbReference type="ChEBI" id="CHEBI:78442"/>
        <dbReference type="ChEBI" id="CHEBI:78513"/>
        <dbReference type="ChEBI" id="CHEBI:456215"/>
        <dbReference type="EC" id="6.1.1.19"/>
    </reaction>
</comment>
<evidence type="ECO:0000256" key="2">
    <source>
        <dbReference type="ARBA" id="ARBA00005594"/>
    </source>
</evidence>
<feature type="domain" description="DALR anticodon binding" evidence="13">
    <location>
        <begin position="468"/>
        <end position="583"/>
    </location>
</feature>
<name>A0A0H5DT56_9BACT</name>
<sequence>MQTPKEHLLRNFSEALEHSFHPLSQEAGSVPLEITKSTQDKFGHYQFNSAMRLAKPLGQPPRAIAEKIIENLSKDGMIEKLEIAGPGFVNITLLPSYLSSLVNAIARDERAGIESPATPQRIVIDFSSPNIAKELHVGHLRSTIIGDCLARLFEFKGHDVVRLNHIGDWGTQFGMLIAFMKQDVPEAFQNPEGYALEDLMGWYKQAKAKFDSDENFKTNSQKEVGRLQGGDSSSLKAWEAICSISRQSYLEIYRLLDIEIKDRGESFYNPFLKDVVDELQKKGLVQESDGALCIFMKGFTNREGEPLPLIIRKTDGGYNYATTDLAAIRQRIRDEKADRIIYVTDAGQASHFKMIFQAAEEAGWLDPQKTRVDHVPFGLVLGPDGKKFKTRSGETERLIDLITTAIEKAYSIVSERQSEMAEEEKRHLAEKLGTSSIKYADLSCHRTGDYTFSYDRMLKFEGNTASYLLYSFVRIQGIKKKVGKETEEILNESQAVLSHPSEIALGLHLAQFGETLDQMANDLLPNQLTEYLYQLAEKFNAFFRDCRVEGSEEEGSRLTLIVATERVLKAGLHILGIGTVERM</sequence>